<reference evidence="14 15" key="1">
    <citation type="submission" date="2009-03" db="EMBL/GenBank/DDBJ databases">
        <authorList>
            <person name="Fraser-Liggett C.M."/>
            <person name="Mongodin E.F."/>
            <person name="Casjens B."/>
            <person name="Dunn J."/>
            <person name="Luft B."/>
            <person name="Qiu W."/>
            <person name="Schutzer S."/>
            <person name="Sebastian Y."/>
        </authorList>
    </citation>
    <scope>NUCLEOTIDE SEQUENCE [LARGE SCALE GENOMIC DNA]</scope>
    <source>
        <strain evidence="14 15">118a</strain>
    </source>
</reference>
<dbReference type="GO" id="GO:0035999">
    <property type="term" value="P:tetrahydrofolate interconversion"/>
    <property type="evidence" value="ECO:0007669"/>
    <property type="project" value="UniProtKB-UniRule"/>
</dbReference>
<comment type="caution">
    <text evidence="14">The sequence shown here is derived from an EMBL/GenBank/DDBJ whole genome shotgun (WGS) entry which is preliminary data.</text>
</comment>
<dbReference type="CDD" id="cd01080">
    <property type="entry name" value="NAD_bind_m-THF_DH_Cyclohyd"/>
    <property type="match status" value="1"/>
</dbReference>
<evidence type="ECO:0000256" key="5">
    <source>
        <dbReference type="ARBA" id="ARBA00022801"/>
    </source>
</evidence>
<evidence type="ECO:0000256" key="11">
    <source>
        <dbReference type="HAMAP-Rule" id="MF_01576"/>
    </source>
</evidence>
<evidence type="ECO:0000259" key="12">
    <source>
        <dbReference type="Pfam" id="PF00763"/>
    </source>
</evidence>
<evidence type="ECO:0000256" key="3">
    <source>
        <dbReference type="ARBA" id="ARBA00022605"/>
    </source>
</evidence>
<keyword evidence="3 11" id="KW-0028">Amino-acid biosynthesis</keyword>
<keyword evidence="9 11" id="KW-0486">Methionine biosynthesis</keyword>
<keyword evidence="2 11" id="KW-0554">One-carbon metabolism</keyword>
<keyword evidence="5 11" id="KW-0378">Hydrolase</keyword>
<dbReference type="InterPro" id="IPR036291">
    <property type="entry name" value="NAD(P)-bd_dom_sf"/>
</dbReference>
<organism evidence="14 15">
    <name type="scientific">Borreliella burgdorferi 118a</name>
    <dbReference type="NCBI Taxonomy" id="476210"/>
    <lineage>
        <taxon>Bacteria</taxon>
        <taxon>Pseudomonadati</taxon>
        <taxon>Spirochaetota</taxon>
        <taxon>Spirochaetia</taxon>
        <taxon>Spirochaetales</taxon>
        <taxon>Borreliaceae</taxon>
        <taxon>Borreliella</taxon>
    </lineage>
</organism>
<dbReference type="GO" id="GO:0004477">
    <property type="term" value="F:methenyltetrahydrofolate cyclohydrolase activity"/>
    <property type="evidence" value="ECO:0007669"/>
    <property type="project" value="UniProtKB-UniRule"/>
</dbReference>
<name>A0A7U8I666_BORBG</name>
<dbReference type="GO" id="GO:0005829">
    <property type="term" value="C:cytosol"/>
    <property type="evidence" value="ECO:0007669"/>
    <property type="project" value="TreeGrafter"/>
</dbReference>
<dbReference type="Gene3D" id="3.40.50.720">
    <property type="entry name" value="NAD(P)-binding Rossmann-like Domain"/>
    <property type="match status" value="1"/>
</dbReference>
<feature type="binding site" evidence="11">
    <location>
        <position position="239"/>
    </location>
    <ligand>
        <name>NADP(+)</name>
        <dbReference type="ChEBI" id="CHEBI:58349"/>
    </ligand>
</feature>
<evidence type="ECO:0000256" key="6">
    <source>
        <dbReference type="ARBA" id="ARBA00022857"/>
    </source>
</evidence>
<protein>
    <recommendedName>
        <fullName evidence="11">Bifunctional protein FolD</fullName>
    </recommendedName>
    <domain>
        <recommendedName>
            <fullName evidence="11">Methylenetetrahydrofolate dehydrogenase</fullName>
            <ecNumber evidence="11">1.5.1.5</ecNumber>
        </recommendedName>
    </domain>
    <domain>
        <recommendedName>
            <fullName evidence="11">Methenyltetrahydrofolate cyclohydrolase</fullName>
            <ecNumber evidence="11">3.5.4.9</ecNumber>
        </recommendedName>
    </domain>
</protein>
<keyword evidence="10 11" id="KW-0511">Multifunctional enzyme</keyword>
<comment type="caution">
    <text evidence="11">Lacks conserved residue(s) required for the propagation of feature annotation.</text>
</comment>
<dbReference type="InterPro" id="IPR020631">
    <property type="entry name" value="THF_DH/CycHdrlase_NAD-bd_dom"/>
</dbReference>
<proteinExistence type="inferred from homology"/>
<evidence type="ECO:0000259" key="13">
    <source>
        <dbReference type="Pfam" id="PF02882"/>
    </source>
</evidence>
<dbReference type="InterPro" id="IPR020630">
    <property type="entry name" value="THF_DH/CycHdrlase_cat_dom"/>
</dbReference>
<feature type="domain" description="Tetrahydrofolate dehydrogenase/cyclohydrolase NAD(P)-binding" evidence="13">
    <location>
        <begin position="145"/>
        <end position="289"/>
    </location>
</feature>
<dbReference type="PRINTS" id="PR00085">
    <property type="entry name" value="THFDHDRGNASE"/>
</dbReference>
<dbReference type="EC" id="3.5.4.9" evidence="11"/>
<keyword evidence="6 11" id="KW-0521">NADP</keyword>
<evidence type="ECO:0000256" key="10">
    <source>
        <dbReference type="ARBA" id="ARBA00023268"/>
    </source>
</evidence>
<dbReference type="EC" id="1.5.1.5" evidence="11"/>
<dbReference type="PANTHER" id="PTHR48099">
    <property type="entry name" value="C-1-TETRAHYDROFOLATE SYNTHASE, CYTOPLASMIC-RELATED"/>
    <property type="match status" value="1"/>
</dbReference>
<comment type="catalytic activity">
    <reaction evidence="11">
        <text>(6R)-5,10-methylene-5,6,7,8-tetrahydrofolate + NADP(+) = (6R)-5,10-methenyltetrahydrofolate + NADPH</text>
        <dbReference type="Rhea" id="RHEA:22812"/>
        <dbReference type="ChEBI" id="CHEBI:15636"/>
        <dbReference type="ChEBI" id="CHEBI:57455"/>
        <dbReference type="ChEBI" id="CHEBI:57783"/>
        <dbReference type="ChEBI" id="CHEBI:58349"/>
        <dbReference type="EC" id="1.5.1.5"/>
    </reaction>
</comment>
<dbReference type="HAMAP" id="MF_01576">
    <property type="entry name" value="THF_DHG_CYH"/>
    <property type="match status" value="1"/>
</dbReference>
<comment type="function">
    <text evidence="11">Catalyzes the oxidation of 5,10-methylenetetrahydrofolate to 5,10-methenyltetrahydrofolate and then the hydrolysis of 5,10-methenyltetrahydrofolate to 10-formyltetrahydrofolate.</text>
</comment>
<comment type="pathway">
    <text evidence="1 11">One-carbon metabolism; tetrahydrofolate interconversion.</text>
</comment>
<evidence type="ECO:0000256" key="4">
    <source>
        <dbReference type="ARBA" id="ARBA00022755"/>
    </source>
</evidence>
<dbReference type="PANTHER" id="PTHR48099:SF5">
    <property type="entry name" value="C-1-TETRAHYDROFOLATE SYNTHASE, CYTOPLASMIC"/>
    <property type="match status" value="1"/>
</dbReference>
<evidence type="ECO:0000313" key="15">
    <source>
        <dbReference type="Proteomes" id="UP000006208"/>
    </source>
</evidence>
<dbReference type="GO" id="GO:0009086">
    <property type="term" value="P:methionine biosynthetic process"/>
    <property type="evidence" value="ECO:0007669"/>
    <property type="project" value="UniProtKB-KW"/>
</dbReference>
<dbReference type="SUPFAM" id="SSF51735">
    <property type="entry name" value="NAD(P)-binding Rossmann-fold domains"/>
    <property type="match status" value="1"/>
</dbReference>
<comment type="catalytic activity">
    <reaction evidence="11">
        <text>(6R)-5,10-methenyltetrahydrofolate + H2O = (6R)-10-formyltetrahydrofolate + H(+)</text>
        <dbReference type="Rhea" id="RHEA:23700"/>
        <dbReference type="ChEBI" id="CHEBI:15377"/>
        <dbReference type="ChEBI" id="CHEBI:15378"/>
        <dbReference type="ChEBI" id="CHEBI:57455"/>
        <dbReference type="ChEBI" id="CHEBI:195366"/>
        <dbReference type="EC" id="3.5.4.9"/>
    </reaction>
</comment>
<dbReference type="EMBL" id="ABGI02000002">
    <property type="protein sequence ID" value="EEG99183.1"/>
    <property type="molecule type" value="Genomic_DNA"/>
</dbReference>
<dbReference type="Proteomes" id="UP000006208">
    <property type="component" value="Unassembled WGS sequence"/>
</dbReference>
<feature type="domain" description="Tetrahydrofolate dehydrogenase/cyclohydrolase catalytic" evidence="12">
    <location>
        <begin position="13"/>
        <end position="125"/>
    </location>
</feature>
<accession>A0A7U8I666</accession>
<feature type="binding site" evidence="11">
    <location>
        <begin position="171"/>
        <end position="173"/>
    </location>
    <ligand>
        <name>NADP(+)</name>
        <dbReference type="ChEBI" id="CHEBI:58349"/>
    </ligand>
</feature>
<evidence type="ECO:0000256" key="1">
    <source>
        <dbReference type="ARBA" id="ARBA00004777"/>
    </source>
</evidence>
<evidence type="ECO:0000313" key="14">
    <source>
        <dbReference type="EMBL" id="EEG99183.1"/>
    </source>
</evidence>
<dbReference type="GO" id="GO:0006164">
    <property type="term" value="P:purine nucleotide biosynthetic process"/>
    <property type="evidence" value="ECO:0007669"/>
    <property type="project" value="UniProtKB-KW"/>
</dbReference>
<dbReference type="Gene3D" id="3.40.50.10860">
    <property type="entry name" value="Leucine Dehydrogenase, chain A, domain 1"/>
    <property type="match status" value="1"/>
</dbReference>
<dbReference type="AlphaFoldDB" id="A0A7U8I666"/>
<dbReference type="Pfam" id="PF00763">
    <property type="entry name" value="THF_DHG_CYH"/>
    <property type="match status" value="1"/>
</dbReference>
<sequence length="308" mass="34061">MGFKGYILSIVFNGKDFANKYYLMLKEFLKQHNLRDKIALKVILANDEPASKLYVSIKSRVAKEIGLNVEVIKFSENSVQSDILEVIDRENKNLGTDGIIVQLPLLKGMDLNSILNSIVYSKDVDGLSFVNLGKMILGDKKGFIPCTALAVLKILRDEGIKTLGKTVVVVGRSPLVGRPISILLSSKPYDATVIACHSKSIYLDVYLRQADIVISAVGKPRLIDKSMLCGKPYVIDIGISEIETDNGKILSGDTDFDNIKECVKFITPVKGGIGPVTVLMLMFNTIKAHLINNRMFDVLDRLEKLLEV</sequence>
<gene>
    <name evidence="11" type="primary">folD</name>
    <name evidence="14" type="ORF">BBU118A_0027</name>
</gene>
<evidence type="ECO:0000256" key="7">
    <source>
        <dbReference type="ARBA" id="ARBA00023002"/>
    </source>
</evidence>
<keyword evidence="8 11" id="KW-0368">Histidine biosynthesis</keyword>
<dbReference type="GO" id="GO:0000105">
    <property type="term" value="P:L-histidine biosynthetic process"/>
    <property type="evidence" value="ECO:0007669"/>
    <property type="project" value="UniProtKB-KW"/>
</dbReference>
<comment type="subunit">
    <text evidence="11">Homodimer.</text>
</comment>
<dbReference type="InterPro" id="IPR000672">
    <property type="entry name" value="THF_DH/CycHdrlase"/>
</dbReference>
<keyword evidence="4 11" id="KW-0658">Purine biosynthesis</keyword>
<evidence type="ECO:0000256" key="9">
    <source>
        <dbReference type="ARBA" id="ARBA00023167"/>
    </source>
</evidence>
<keyword evidence="7 11" id="KW-0560">Oxidoreductase</keyword>
<evidence type="ECO:0000256" key="2">
    <source>
        <dbReference type="ARBA" id="ARBA00022563"/>
    </source>
</evidence>
<dbReference type="UniPathway" id="UPA00193"/>
<dbReference type="GO" id="GO:0004488">
    <property type="term" value="F:methylenetetrahydrofolate dehydrogenase (NADP+) activity"/>
    <property type="evidence" value="ECO:0007669"/>
    <property type="project" value="UniProtKB-UniRule"/>
</dbReference>
<evidence type="ECO:0000256" key="8">
    <source>
        <dbReference type="ARBA" id="ARBA00023102"/>
    </source>
</evidence>
<comment type="similarity">
    <text evidence="11">Belongs to the tetrahydrofolate dehydrogenase/cyclohydrolase family.</text>
</comment>
<dbReference type="Pfam" id="PF02882">
    <property type="entry name" value="THF_DHG_CYH_C"/>
    <property type="match status" value="1"/>
</dbReference>
<dbReference type="SUPFAM" id="SSF53223">
    <property type="entry name" value="Aminoacid dehydrogenase-like, N-terminal domain"/>
    <property type="match status" value="1"/>
</dbReference>
<dbReference type="InterPro" id="IPR046346">
    <property type="entry name" value="Aminoacid_DH-like_N_sf"/>
</dbReference>